<gene>
    <name evidence="1" type="ORF">LBV24_14270</name>
</gene>
<dbReference type="PROSITE" id="PS51257">
    <property type="entry name" value="PROKAR_LIPOPROTEIN"/>
    <property type="match status" value="1"/>
</dbReference>
<dbReference type="Proteomes" id="UP001198402">
    <property type="component" value="Unassembled WGS sequence"/>
</dbReference>
<organism evidence="1 2">
    <name type="scientific">Winogradskyella vincentii</name>
    <dbReference type="NCBI Taxonomy" id="2877122"/>
    <lineage>
        <taxon>Bacteria</taxon>
        <taxon>Pseudomonadati</taxon>
        <taxon>Bacteroidota</taxon>
        <taxon>Flavobacteriia</taxon>
        <taxon>Flavobacteriales</taxon>
        <taxon>Flavobacteriaceae</taxon>
        <taxon>Winogradskyella</taxon>
    </lineage>
</organism>
<accession>A0ABS7Y6H2</accession>
<name>A0ABS7Y6H2_9FLAO</name>
<evidence type="ECO:0000313" key="1">
    <source>
        <dbReference type="EMBL" id="MCA0154392.1"/>
    </source>
</evidence>
<reference evidence="2" key="1">
    <citation type="submission" date="2023-07" db="EMBL/GenBank/DDBJ databases">
        <authorList>
            <person name="Yue Y."/>
        </authorList>
    </citation>
    <scope>NUCLEOTIDE SEQUENCE [LARGE SCALE GENOMIC DNA]</scope>
    <source>
        <strain evidence="2">2Y89</strain>
    </source>
</reference>
<dbReference type="EMBL" id="JAIUJS010000011">
    <property type="protein sequence ID" value="MCA0154392.1"/>
    <property type="molecule type" value="Genomic_DNA"/>
</dbReference>
<comment type="caution">
    <text evidence="1">The sequence shown here is derived from an EMBL/GenBank/DDBJ whole genome shotgun (WGS) entry which is preliminary data.</text>
</comment>
<protein>
    <recommendedName>
        <fullName evidence="3">YceI-like domain-containing protein</fullName>
    </recommendedName>
</protein>
<proteinExistence type="predicted"/>
<sequence>MKNILVVSVICALLFASCTKDKSTDPFLVKKGQIGLLTDSTQVKDLDMIFTNDSVVRYVAGDEFAGSVNSIEVFEKGGKKLLDLSPREALDSTSVISSITIMDSRYKTDKDISTLSTFKAINDSYKISKIDKLIDNSLVISVNEIDATFTIDKNDLPAALRFTTERTIDAIQIPGETKIKYFMIHW</sequence>
<dbReference type="RefSeq" id="WP_224479339.1">
    <property type="nucleotide sequence ID" value="NZ_JAIUJS010000011.1"/>
</dbReference>
<keyword evidence="2" id="KW-1185">Reference proteome</keyword>
<evidence type="ECO:0008006" key="3">
    <source>
        <dbReference type="Google" id="ProtNLM"/>
    </source>
</evidence>
<evidence type="ECO:0000313" key="2">
    <source>
        <dbReference type="Proteomes" id="UP001198402"/>
    </source>
</evidence>